<sequence length="962" mass="108967">MITAIIGSSLYRIHDGGRVERVELYPTIYREQLPVVREKVQRQTVLNTDSPASSSNTKPSRPFFRGSIAGLLVKTAAAAGKAVRRLSGAVETIPWEKFYQRDPDDFVVYELITTPSVRNSQAYVLAKVMAGFYRTPKERRRWGNPWADETLCTESTPYRCNFRIVMKSNSVNFYLLLPRDKAGEVLRKAEAIYDAGITIQEVPGGLPRLEPERVFCTELSYRRHDIFSLATDKDNNYPLPSLLTAVRTLEGDDVAIFDALLEPYDRRAWMKEAKEAHELLEKGYVPAASFQHKFLRMVHQAFERARYELLELTRFTKEQKEQLEAWRKEQSTYREAAQIREEMTTASKRKPGEEVLRTWLRVAVQSDDPGRRRDAAYTIANAWKDVSANNELERYDVPPKWTARYLDAIETRRGFSIRFKPNKMSVDEAGKLLQLPGDTLIDEFPQINARKVREISLPDELVQDGLKAVRIGWVTERGVRKLARQPLEPFADVSQSAVYDALCTALFGQGKQGSGKSAGLGTIWAYDMVMAGFTAILIDTADGQMLRDFLNCLPADYPEEKIHALNFDNKAWPIPTGWEDVYGRTFAAAGDDTELAALEISEKITARFIGFVNGLTSTGEFTDRMRQYTMSCMRAITARSGWSFLDLELALTSPAYRQELLGWAEVQSMPDVVYDLATLQEKAEKGTAGAIIDPIVSRLKALSSSQFLANLFYQPPKLQPDGKPVLDLRRIMDNPEGGYGHVVAIQASFDAWQEAQATILGFFEDKINFNAFSRIDTEQALRKPVLKWIDEPHKVIKAIEGKLAGSAVEFRKYRVKNLFTGHSIDQMGAAANALLDGGACITSYKTERESELRRFAHAFAPYTDAKTLYAALPDKHVAINKVRLPSGKDAPAFIADMVPPPHAVRDRSHVWQVCSERYGRPWKEVRNSIQEKRSRFARLDEEWFSEVVTIREDVKSAKKKKI</sequence>
<keyword evidence="2" id="KW-1185">Reference proteome</keyword>
<organism evidence="1 2">
    <name type="scientific">Paenibacillus glycanilyticus</name>
    <dbReference type="NCBI Taxonomy" id="126569"/>
    <lineage>
        <taxon>Bacteria</taxon>
        <taxon>Bacillati</taxon>
        <taxon>Bacillota</taxon>
        <taxon>Bacilli</taxon>
        <taxon>Bacillales</taxon>
        <taxon>Paenibacillaceae</taxon>
        <taxon>Paenibacillus</taxon>
    </lineage>
</organism>
<accession>A0ABQ6NWB7</accession>
<proteinExistence type="predicted"/>
<gene>
    <name evidence="1" type="ORF">PghCCS26_62640</name>
</gene>
<dbReference type="Proteomes" id="UP001285921">
    <property type="component" value="Unassembled WGS sequence"/>
</dbReference>
<protein>
    <recommendedName>
        <fullName evidence="3">ATP-binding protein</fullName>
    </recommendedName>
</protein>
<dbReference type="RefSeq" id="WP_317982486.1">
    <property type="nucleotide sequence ID" value="NZ_BTCL01000051.1"/>
</dbReference>
<evidence type="ECO:0000313" key="1">
    <source>
        <dbReference type="EMBL" id="GMK49134.1"/>
    </source>
</evidence>
<comment type="caution">
    <text evidence="1">The sequence shown here is derived from an EMBL/GenBank/DDBJ whole genome shotgun (WGS) entry which is preliminary data.</text>
</comment>
<evidence type="ECO:0000313" key="2">
    <source>
        <dbReference type="Proteomes" id="UP001285921"/>
    </source>
</evidence>
<evidence type="ECO:0008006" key="3">
    <source>
        <dbReference type="Google" id="ProtNLM"/>
    </source>
</evidence>
<dbReference type="EMBL" id="BTCL01000051">
    <property type="protein sequence ID" value="GMK49134.1"/>
    <property type="molecule type" value="Genomic_DNA"/>
</dbReference>
<name>A0ABQ6NWB7_9BACL</name>
<reference evidence="1 2" key="1">
    <citation type="submission" date="2023-05" db="EMBL/GenBank/DDBJ databases">
        <title>Draft genome of Paenibacillus sp. CCS26.</title>
        <authorList>
            <person name="Akita H."/>
            <person name="Shinto Y."/>
            <person name="Kimura Z."/>
        </authorList>
    </citation>
    <scope>NUCLEOTIDE SEQUENCE [LARGE SCALE GENOMIC DNA]</scope>
    <source>
        <strain evidence="1 2">CCS26</strain>
    </source>
</reference>